<dbReference type="InterPro" id="IPR051200">
    <property type="entry name" value="Host-pathogen_enzymatic-act"/>
</dbReference>
<dbReference type="InterPro" id="IPR011044">
    <property type="entry name" value="Quino_amine_DH_bsu"/>
</dbReference>
<comment type="caution">
    <text evidence="3">The sequence shown here is derived from an EMBL/GenBank/DDBJ whole genome shotgun (WGS) entry which is preliminary data.</text>
</comment>
<keyword evidence="4" id="KW-1185">Reference proteome</keyword>
<dbReference type="RefSeq" id="WP_264025140.1">
    <property type="nucleotide sequence ID" value="NZ_JACKRM010000213.1"/>
</dbReference>
<name>A0A1X0D2J5_9MYCO</name>
<sequence length="435" mass="45737">MTGTPYGYGPQPPGPGGYPPPARYPEGQYPGYSQPGYQAPPGYGPPGAYGQPPFGQPPFGPPMYGPPPRPPRKPKERKPLSPKLKKRLIAGAAVVVVIALAAGGIAFWRNYTAEREAKRITDFANGLQVLAVIPVGKRPHGVVYDPGTGLVYTVSGATGTGYDDSEKTISVVDVNAQSVVATIPVGGDLGAVGIDPGAGSLFVTHATGANSTEIAVIDLKTRSVVGSIATSGRWDDFVVDAVNHQLWVVPRSGNTLSVVDTNTRQPLFTVPTSGDASFDGIGVDGERHRAYYSYSTGSGSYNTAFTVLDSTSGEEIADFPIDCRGLSAMIFDGAGNPIGLSGSNMCVVDVAGRSGNDFYLPRDLFYQAYDPEYGLMFATNPYANVVTIVQPAQQRSLRTIDTTDPLGVVVDTAQHRIYVANNKSSTLTIIGTPGS</sequence>
<gene>
    <name evidence="3" type="ORF">BST26_16800</name>
</gene>
<dbReference type="Gene3D" id="2.130.10.10">
    <property type="entry name" value="YVTN repeat-like/Quinoprotein amine dehydrogenase"/>
    <property type="match status" value="2"/>
</dbReference>
<organism evidence="3 4">
    <name type="scientific">Mycolicibacterium insubricum</name>
    <dbReference type="NCBI Taxonomy" id="444597"/>
    <lineage>
        <taxon>Bacteria</taxon>
        <taxon>Bacillati</taxon>
        <taxon>Actinomycetota</taxon>
        <taxon>Actinomycetes</taxon>
        <taxon>Mycobacteriales</taxon>
        <taxon>Mycobacteriaceae</taxon>
        <taxon>Mycolicibacterium</taxon>
    </lineage>
</organism>
<reference evidence="3 4" key="1">
    <citation type="submission" date="2016-12" db="EMBL/GenBank/DDBJ databases">
        <title>The new phylogeny of genus Mycobacterium.</title>
        <authorList>
            <person name="Tortoli E."/>
            <person name="Trovato A."/>
            <person name="Cirillo D.M."/>
        </authorList>
    </citation>
    <scope>NUCLEOTIDE SEQUENCE [LARGE SCALE GENOMIC DNA]</scope>
    <source>
        <strain evidence="3 4">DSM 45130</strain>
    </source>
</reference>
<evidence type="ECO:0000256" key="2">
    <source>
        <dbReference type="SAM" id="Phobius"/>
    </source>
</evidence>
<feature type="compositionally biased region" description="Pro residues" evidence="1">
    <location>
        <begin position="54"/>
        <end position="69"/>
    </location>
</feature>
<keyword evidence="2" id="KW-1133">Transmembrane helix</keyword>
<dbReference type="EMBL" id="MVHS01000049">
    <property type="protein sequence ID" value="ORA66603.1"/>
    <property type="molecule type" value="Genomic_DNA"/>
</dbReference>
<dbReference type="AlphaFoldDB" id="A0A1X0D2J5"/>
<evidence type="ECO:0000313" key="3">
    <source>
        <dbReference type="EMBL" id="ORA66603.1"/>
    </source>
</evidence>
<feature type="compositionally biased region" description="Pro residues" evidence="1">
    <location>
        <begin position="10"/>
        <end position="23"/>
    </location>
</feature>
<feature type="compositionally biased region" description="Low complexity" evidence="1">
    <location>
        <begin position="24"/>
        <end position="53"/>
    </location>
</feature>
<evidence type="ECO:0000313" key="4">
    <source>
        <dbReference type="Proteomes" id="UP000192801"/>
    </source>
</evidence>
<dbReference type="SUPFAM" id="SSF50969">
    <property type="entry name" value="YVTN repeat-like/Quinoprotein amine dehydrogenase"/>
    <property type="match status" value="1"/>
</dbReference>
<dbReference type="InterPro" id="IPR015943">
    <property type="entry name" value="WD40/YVTN_repeat-like_dom_sf"/>
</dbReference>
<dbReference type="PANTHER" id="PTHR47197">
    <property type="entry name" value="PROTEIN NIRF"/>
    <property type="match status" value="1"/>
</dbReference>
<evidence type="ECO:0000256" key="1">
    <source>
        <dbReference type="SAM" id="MobiDB-lite"/>
    </source>
</evidence>
<feature type="transmembrane region" description="Helical" evidence="2">
    <location>
        <begin position="88"/>
        <end position="108"/>
    </location>
</feature>
<keyword evidence="2" id="KW-0472">Membrane</keyword>
<accession>A0A1X0D2J5</accession>
<dbReference type="PANTHER" id="PTHR47197:SF3">
    <property type="entry name" value="DIHYDRO-HEME D1 DEHYDROGENASE"/>
    <property type="match status" value="1"/>
</dbReference>
<dbReference type="Proteomes" id="UP000192801">
    <property type="component" value="Unassembled WGS sequence"/>
</dbReference>
<protein>
    <submittedName>
        <fullName evidence="3">Uncharacterized protein</fullName>
    </submittedName>
</protein>
<keyword evidence="2" id="KW-0812">Transmembrane</keyword>
<dbReference type="STRING" id="444597.BST26_16800"/>
<feature type="region of interest" description="Disordered" evidence="1">
    <location>
        <begin position="1"/>
        <end position="81"/>
    </location>
</feature>
<proteinExistence type="predicted"/>